<feature type="transmembrane region" description="Helical" evidence="7">
    <location>
        <begin position="6"/>
        <end position="28"/>
    </location>
</feature>
<accession>A0A399E0Z5</accession>
<keyword evidence="5 7" id="KW-1133">Transmembrane helix</keyword>
<dbReference type="PANTHER" id="PTHR33508:SF1">
    <property type="entry name" value="UPF0056 MEMBRANE PROTEIN YHCE"/>
    <property type="match status" value="1"/>
</dbReference>
<feature type="transmembrane region" description="Helical" evidence="7">
    <location>
        <begin position="72"/>
        <end position="91"/>
    </location>
</feature>
<protein>
    <recommendedName>
        <fullName evidence="7">UPF0056 membrane protein</fullName>
    </recommendedName>
</protein>
<dbReference type="EMBL" id="QXDL01000330">
    <property type="protein sequence ID" value="RIH76140.1"/>
    <property type="molecule type" value="Genomic_DNA"/>
</dbReference>
<dbReference type="AlphaFoldDB" id="A0A399E0Z5"/>
<name>A0A399E0Z5_9DEIN</name>
<keyword evidence="3" id="KW-1003">Cell membrane</keyword>
<gene>
    <name evidence="8" type="ORF">Mterra_03909</name>
</gene>
<organism evidence="8 9">
    <name type="scientific">Calidithermus terrae</name>
    <dbReference type="NCBI Taxonomy" id="1408545"/>
    <lineage>
        <taxon>Bacteria</taxon>
        <taxon>Thermotogati</taxon>
        <taxon>Deinococcota</taxon>
        <taxon>Deinococci</taxon>
        <taxon>Thermales</taxon>
        <taxon>Thermaceae</taxon>
        <taxon>Calidithermus</taxon>
    </lineage>
</organism>
<comment type="subcellular location">
    <subcellularLocation>
        <location evidence="1 7">Cell membrane</location>
        <topology evidence="1 7">Multi-pass membrane protein</topology>
    </subcellularLocation>
</comment>
<dbReference type="Pfam" id="PF01914">
    <property type="entry name" value="MarC"/>
    <property type="match status" value="1"/>
</dbReference>
<feature type="transmembrane region" description="Helical" evidence="7">
    <location>
        <begin position="143"/>
        <end position="161"/>
    </location>
</feature>
<proteinExistence type="inferred from homology"/>
<evidence type="ECO:0000256" key="5">
    <source>
        <dbReference type="ARBA" id="ARBA00022989"/>
    </source>
</evidence>
<evidence type="ECO:0000256" key="7">
    <source>
        <dbReference type="RuleBase" id="RU362048"/>
    </source>
</evidence>
<evidence type="ECO:0000313" key="8">
    <source>
        <dbReference type="EMBL" id="RIH76140.1"/>
    </source>
</evidence>
<keyword evidence="4 7" id="KW-0812">Transmembrane</keyword>
<evidence type="ECO:0000256" key="6">
    <source>
        <dbReference type="ARBA" id="ARBA00023136"/>
    </source>
</evidence>
<feature type="transmembrane region" description="Helical" evidence="7">
    <location>
        <begin position="182"/>
        <end position="203"/>
    </location>
</feature>
<feature type="transmembrane region" description="Helical" evidence="7">
    <location>
        <begin position="40"/>
        <end position="60"/>
    </location>
</feature>
<dbReference type="PANTHER" id="PTHR33508">
    <property type="entry name" value="UPF0056 MEMBRANE PROTEIN YHCE"/>
    <property type="match status" value="1"/>
</dbReference>
<dbReference type="GO" id="GO:0005886">
    <property type="term" value="C:plasma membrane"/>
    <property type="evidence" value="ECO:0007669"/>
    <property type="project" value="UniProtKB-SubCell"/>
</dbReference>
<reference evidence="8 9" key="1">
    <citation type="submission" date="2018-08" db="EMBL/GenBank/DDBJ databases">
        <title>Meiothermus terrae DSM 26712 genome sequencing project.</title>
        <authorList>
            <person name="Da Costa M.S."/>
            <person name="Albuquerque L."/>
            <person name="Raposo P."/>
            <person name="Froufe H.J.C."/>
            <person name="Barroso C.S."/>
            <person name="Egas C."/>
        </authorList>
    </citation>
    <scope>NUCLEOTIDE SEQUENCE [LARGE SCALE GENOMIC DNA]</scope>
    <source>
        <strain evidence="8 9">DSM 26712</strain>
    </source>
</reference>
<evidence type="ECO:0000256" key="3">
    <source>
        <dbReference type="ARBA" id="ARBA00022475"/>
    </source>
</evidence>
<comment type="similarity">
    <text evidence="2 7">Belongs to the UPF0056 (MarC) family.</text>
</comment>
<keyword evidence="9" id="KW-1185">Reference proteome</keyword>
<sequence length="204" mass="21895">MLELASKAFLTFFVVIDPVGVVPMFIALAGNRPRSEQVNIARKAILVAGGVILFFALVGGPLLEHLGISLEALRIAGGILLFRIAVDMVFAQWERETKEEQDEARERSDVSVFPLAIPLIAGPGTLASVLILAGESREVEGGLWVVLAMTAAVLVITYFLLRASSRLRFLLGRTGINVVTRVLGLLLAALAVQYVADGVRAFLA</sequence>
<feature type="transmembrane region" description="Helical" evidence="7">
    <location>
        <begin position="112"/>
        <end position="131"/>
    </location>
</feature>
<dbReference type="NCBIfam" id="TIGR00427">
    <property type="entry name" value="NAAT family transporter"/>
    <property type="match status" value="1"/>
</dbReference>
<comment type="caution">
    <text evidence="8">The sequence shown here is derived from an EMBL/GenBank/DDBJ whole genome shotgun (WGS) entry which is preliminary data.</text>
</comment>
<evidence type="ECO:0000313" key="9">
    <source>
        <dbReference type="Proteomes" id="UP000265715"/>
    </source>
</evidence>
<evidence type="ECO:0000256" key="2">
    <source>
        <dbReference type="ARBA" id="ARBA00009784"/>
    </source>
</evidence>
<dbReference type="OrthoDB" id="21094at2"/>
<dbReference type="InterPro" id="IPR002771">
    <property type="entry name" value="Multi_antbiot-R_MarC"/>
</dbReference>
<dbReference type="RefSeq" id="WP_119316736.1">
    <property type="nucleotide sequence ID" value="NZ_QXDL01000330.1"/>
</dbReference>
<evidence type="ECO:0000256" key="1">
    <source>
        <dbReference type="ARBA" id="ARBA00004651"/>
    </source>
</evidence>
<evidence type="ECO:0000256" key="4">
    <source>
        <dbReference type="ARBA" id="ARBA00022692"/>
    </source>
</evidence>
<keyword evidence="6 7" id="KW-0472">Membrane</keyword>
<dbReference type="Proteomes" id="UP000265715">
    <property type="component" value="Unassembled WGS sequence"/>
</dbReference>